<evidence type="ECO:0000256" key="1">
    <source>
        <dbReference type="ARBA" id="ARBA00023015"/>
    </source>
</evidence>
<keyword evidence="2 5" id="KW-0238">DNA-binding</keyword>
<evidence type="ECO:0000256" key="3">
    <source>
        <dbReference type="ARBA" id="ARBA00023163"/>
    </source>
</evidence>
<dbReference type="GO" id="GO:0003677">
    <property type="term" value="F:DNA binding"/>
    <property type="evidence" value="ECO:0007669"/>
    <property type="project" value="UniProtKB-KW"/>
</dbReference>
<dbReference type="PANTHER" id="PTHR33204:SF18">
    <property type="entry name" value="TRANSCRIPTIONAL REGULATORY PROTEIN"/>
    <property type="match status" value="1"/>
</dbReference>
<proteinExistence type="predicted"/>
<dbReference type="Proteomes" id="UP000541352">
    <property type="component" value="Unassembled WGS sequence"/>
</dbReference>
<dbReference type="InterPro" id="IPR036388">
    <property type="entry name" value="WH-like_DNA-bd_sf"/>
</dbReference>
<dbReference type="Pfam" id="PF01638">
    <property type="entry name" value="HxlR"/>
    <property type="match status" value="1"/>
</dbReference>
<dbReference type="AlphaFoldDB" id="A0A7W6EN79"/>
<keyword evidence="1" id="KW-0805">Transcription regulation</keyword>
<dbReference type="SUPFAM" id="SSF46785">
    <property type="entry name" value="Winged helix' DNA-binding domain"/>
    <property type="match status" value="1"/>
</dbReference>
<dbReference type="PROSITE" id="PS51118">
    <property type="entry name" value="HTH_HXLR"/>
    <property type="match status" value="1"/>
</dbReference>
<gene>
    <name evidence="5" type="ORF">FHS57_000156</name>
</gene>
<protein>
    <submittedName>
        <fullName evidence="5">DNA-binding HxlR family transcriptional regulator</fullName>
    </submittedName>
</protein>
<dbReference type="RefSeq" id="WP_221225520.1">
    <property type="nucleotide sequence ID" value="NZ_JACIBY010000001.1"/>
</dbReference>
<organism evidence="5 6">
    <name type="scientific">Runella defluvii</name>
    <dbReference type="NCBI Taxonomy" id="370973"/>
    <lineage>
        <taxon>Bacteria</taxon>
        <taxon>Pseudomonadati</taxon>
        <taxon>Bacteroidota</taxon>
        <taxon>Cytophagia</taxon>
        <taxon>Cytophagales</taxon>
        <taxon>Spirosomataceae</taxon>
        <taxon>Runella</taxon>
    </lineage>
</organism>
<dbReference type="InterPro" id="IPR002577">
    <property type="entry name" value="HTH_HxlR"/>
</dbReference>
<dbReference type="Gene3D" id="1.10.10.10">
    <property type="entry name" value="Winged helix-like DNA-binding domain superfamily/Winged helix DNA-binding domain"/>
    <property type="match status" value="1"/>
</dbReference>
<dbReference type="PANTHER" id="PTHR33204">
    <property type="entry name" value="TRANSCRIPTIONAL REGULATOR, MARR FAMILY"/>
    <property type="match status" value="1"/>
</dbReference>
<keyword evidence="6" id="KW-1185">Reference proteome</keyword>
<name>A0A7W6EN79_9BACT</name>
<accession>A0A7W6EN79</accession>
<evidence type="ECO:0000259" key="4">
    <source>
        <dbReference type="PROSITE" id="PS51118"/>
    </source>
</evidence>
<feature type="domain" description="HTH hxlR-type" evidence="4">
    <location>
        <begin position="20"/>
        <end position="123"/>
    </location>
</feature>
<sequence length="125" mass="14094">MSQLVTIKKPATCVSDNEVCTASMRAIQDIMDVLGGKWKISIVTCLCFSPRRFSELLKLVDGISGKVLSRELKDLEMNKLISRTVKDTQPISVEYAITEYGNSFKELIQIMAEWGVKHRKEIIGK</sequence>
<keyword evidence="3" id="KW-0804">Transcription</keyword>
<evidence type="ECO:0000256" key="2">
    <source>
        <dbReference type="ARBA" id="ARBA00023125"/>
    </source>
</evidence>
<evidence type="ECO:0000313" key="6">
    <source>
        <dbReference type="Proteomes" id="UP000541352"/>
    </source>
</evidence>
<reference evidence="5 6" key="1">
    <citation type="submission" date="2020-08" db="EMBL/GenBank/DDBJ databases">
        <title>Genomic Encyclopedia of Type Strains, Phase IV (KMG-IV): sequencing the most valuable type-strain genomes for metagenomic binning, comparative biology and taxonomic classification.</title>
        <authorList>
            <person name="Goeker M."/>
        </authorList>
    </citation>
    <scope>NUCLEOTIDE SEQUENCE [LARGE SCALE GENOMIC DNA]</scope>
    <source>
        <strain evidence="5 6">DSM 17976</strain>
    </source>
</reference>
<evidence type="ECO:0000313" key="5">
    <source>
        <dbReference type="EMBL" id="MBB3836174.1"/>
    </source>
</evidence>
<dbReference type="EMBL" id="JACIBY010000001">
    <property type="protein sequence ID" value="MBB3836174.1"/>
    <property type="molecule type" value="Genomic_DNA"/>
</dbReference>
<dbReference type="InterPro" id="IPR036390">
    <property type="entry name" value="WH_DNA-bd_sf"/>
</dbReference>
<comment type="caution">
    <text evidence="5">The sequence shown here is derived from an EMBL/GenBank/DDBJ whole genome shotgun (WGS) entry which is preliminary data.</text>
</comment>